<protein>
    <submittedName>
        <fullName evidence="1">Uncharacterized protein</fullName>
    </submittedName>
</protein>
<keyword evidence="2" id="KW-1185">Reference proteome</keyword>
<organism evidence="1 2">
    <name type="scientific">Caerostris extrusa</name>
    <name type="common">Bark spider</name>
    <name type="synonym">Caerostris bankana</name>
    <dbReference type="NCBI Taxonomy" id="172846"/>
    <lineage>
        <taxon>Eukaryota</taxon>
        <taxon>Metazoa</taxon>
        <taxon>Ecdysozoa</taxon>
        <taxon>Arthropoda</taxon>
        <taxon>Chelicerata</taxon>
        <taxon>Arachnida</taxon>
        <taxon>Araneae</taxon>
        <taxon>Araneomorphae</taxon>
        <taxon>Entelegynae</taxon>
        <taxon>Araneoidea</taxon>
        <taxon>Araneidae</taxon>
        <taxon>Caerostris</taxon>
    </lineage>
</organism>
<comment type="caution">
    <text evidence="1">The sequence shown here is derived from an EMBL/GenBank/DDBJ whole genome shotgun (WGS) entry which is preliminary data.</text>
</comment>
<proteinExistence type="predicted"/>
<dbReference type="EMBL" id="BPLR01008575">
    <property type="protein sequence ID" value="GIY25789.1"/>
    <property type="molecule type" value="Genomic_DNA"/>
</dbReference>
<evidence type="ECO:0000313" key="2">
    <source>
        <dbReference type="Proteomes" id="UP001054945"/>
    </source>
</evidence>
<accession>A0AAV4RVW6</accession>
<name>A0AAV4RVW6_CAEEX</name>
<gene>
    <name evidence="1" type="ORF">CEXT_64481</name>
</gene>
<evidence type="ECO:0000313" key="1">
    <source>
        <dbReference type="EMBL" id="GIY25789.1"/>
    </source>
</evidence>
<reference evidence="1 2" key="1">
    <citation type="submission" date="2021-06" db="EMBL/GenBank/DDBJ databases">
        <title>Caerostris extrusa draft genome.</title>
        <authorList>
            <person name="Kono N."/>
            <person name="Arakawa K."/>
        </authorList>
    </citation>
    <scope>NUCLEOTIDE SEQUENCE [LARGE SCALE GENOMIC DNA]</scope>
</reference>
<dbReference type="AlphaFoldDB" id="A0AAV4RVW6"/>
<dbReference type="Proteomes" id="UP001054945">
    <property type="component" value="Unassembled WGS sequence"/>
</dbReference>
<sequence>MAGDYFLPRLFSLSDIVDVRKCVLRLICRKLDRSADVIRNLDECTVVKFPTRVHGQRYSVIAGRKKVLTAPGIVKVIWSSKSDRQPLLGERGLLNKYLSWWREEEEEGLCEWRVLKRLNGINQVQPFIRREWR</sequence>